<evidence type="ECO:0000313" key="6">
    <source>
        <dbReference type="EMBL" id="MBC5686866.1"/>
    </source>
</evidence>
<keyword evidence="3" id="KW-0326">Glycosidase</keyword>
<comment type="caution">
    <text evidence="6">The sequence shown here is derived from an EMBL/GenBank/DDBJ whole genome shotgun (WGS) entry which is preliminary data.</text>
</comment>
<evidence type="ECO:0000259" key="4">
    <source>
        <dbReference type="Pfam" id="PF02449"/>
    </source>
</evidence>
<organism evidence="6 7">
    <name type="scientific">Roseburia lenta</name>
    <dbReference type="NCBI Taxonomy" id="2763061"/>
    <lineage>
        <taxon>Bacteria</taxon>
        <taxon>Bacillati</taxon>
        <taxon>Bacillota</taxon>
        <taxon>Clostridia</taxon>
        <taxon>Lachnospirales</taxon>
        <taxon>Lachnospiraceae</taxon>
        <taxon>Roseburia</taxon>
    </lineage>
</organism>
<evidence type="ECO:0000256" key="2">
    <source>
        <dbReference type="ARBA" id="ARBA00022801"/>
    </source>
</evidence>
<dbReference type="SUPFAM" id="SSF51445">
    <property type="entry name" value="(Trans)glycosidases"/>
    <property type="match status" value="1"/>
</dbReference>
<evidence type="ECO:0000259" key="5">
    <source>
        <dbReference type="Pfam" id="PF18120"/>
    </source>
</evidence>
<gene>
    <name evidence="6" type="ORF">H8R94_09665</name>
</gene>
<dbReference type="RefSeq" id="WP_186854536.1">
    <property type="nucleotide sequence ID" value="NZ_JACOPG010000003.1"/>
</dbReference>
<dbReference type="Proteomes" id="UP000643810">
    <property type="component" value="Unassembled WGS sequence"/>
</dbReference>
<dbReference type="Gene3D" id="3.20.20.80">
    <property type="entry name" value="Glycosidases"/>
    <property type="match status" value="1"/>
</dbReference>
<dbReference type="InterPro" id="IPR040719">
    <property type="entry name" value="DUF5597"/>
</dbReference>
<dbReference type="EMBL" id="JACOPG010000003">
    <property type="protein sequence ID" value="MBC5686866.1"/>
    <property type="molecule type" value="Genomic_DNA"/>
</dbReference>
<accession>A0ABR7GHW1</accession>
<evidence type="ECO:0000256" key="1">
    <source>
        <dbReference type="ARBA" id="ARBA00009809"/>
    </source>
</evidence>
<dbReference type="PANTHER" id="PTHR23421">
    <property type="entry name" value="BETA-GALACTOSIDASE RELATED"/>
    <property type="match status" value="1"/>
</dbReference>
<dbReference type="InterPro" id="IPR013529">
    <property type="entry name" value="Glyco_hydro_42_N"/>
</dbReference>
<keyword evidence="7" id="KW-1185">Reference proteome</keyword>
<proteinExistence type="inferred from homology"/>
<dbReference type="Pfam" id="PF02449">
    <property type="entry name" value="Glyco_hydro_42"/>
    <property type="match status" value="1"/>
</dbReference>
<feature type="domain" description="Glycoside hydrolase family 42 N-terminal" evidence="4">
    <location>
        <begin position="42"/>
        <end position="195"/>
    </location>
</feature>
<evidence type="ECO:0000313" key="7">
    <source>
        <dbReference type="Proteomes" id="UP000643810"/>
    </source>
</evidence>
<dbReference type="Gene3D" id="2.60.220.20">
    <property type="entry name" value="putative beta-Galactosidase from caulobacter crescentus"/>
    <property type="match status" value="1"/>
</dbReference>
<dbReference type="InterPro" id="IPR017853">
    <property type="entry name" value="GH"/>
</dbReference>
<name>A0ABR7GHW1_9FIRM</name>
<reference evidence="6 7" key="1">
    <citation type="submission" date="2020-08" db="EMBL/GenBank/DDBJ databases">
        <title>Genome public.</title>
        <authorList>
            <person name="Liu C."/>
            <person name="Sun Q."/>
        </authorList>
    </citation>
    <scope>NUCLEOTIDE SEQUENCE [LARGE SCALE GENOMIC DNA]</scope>
    <source>
        <strain evidence="6 7">NSJ-9</strain>
    </source>
</reference>
<comment type="similarity">
    <text evidence="1">Belongs to the glycosyl hydrolase 35 family.</text>
</comment>
<sequence length="546" mass="61087">MTSKRTVFTVDGKPFIAIAGESHNSSSSDAAYMQGVWDKAEEEGLNTLLLPVTWELTEPVEGQFDFTLVDTLINQARERKMHLIFLWFGTWKNAQCMYAPEWVKKDMVRFPRAQMEKGKNKTRLMAFYGMEYTTLSAFGEETVKADANAFAHLMAHIKEVDENVGTVIGMQVENETGMQGSDREHSDFADEKFAEEVPAEFVSYMKAHTDSMEADVREAVENGAHAGNWEQVFGACAGEIFTAYYVASYVEKVAAAGKAVYDLPFSANCWLDKGEEAGKYPTGGPVAKVMEVWRYAAPSIDVISPDIYVPYFTEICDTYTKMDNPLFIPETATHSHCAPRLIYTIGHYHATCFAPFGFEDMGQPFDDISAYLFGVDVSDPLLQTPQNVEDYRWCASTLNDMMPLLTGAYGTNDLQAVISEKMDMTPSDPSKGFAGMMANSDPENDTMMFGGFGFKVMMNIPLVTRKDGVCLILKAEEDTYYILANGCMITPFSANPEKPNYDIIALEEGKFVDGQWKAGRRLNGDEASRFCYNDYTLVKLKVFAYK</sequence>
<keyword evidence="2" id="KW-0378">Hydrolase</keyword>
<feature type="domain" description="DUF5597" evidence="5">
    <location>
        <begin position="398"/>
        <end position="528"/>
    </location>
</feature>
<protein>
    <submittedName>
        <fullName evidence="6">DUF5597 domain-containing protein</fullName>
    </submittedName>
</protein>
<evidence type="ECO:0000256" key="3">
    <source>
        <dbReference type="ARBA" id="ARBA00023295"/>
    </source>
</evidence>
<dbReference type="Pfam" id="PF18120">
    <property type="entry name" value="DUF5597"/>
    <property type="match status" value="1"/>
</dbReference>
<dbReference type="InterPro" id="IPR001944">
    <property type="entry name" value="Glycoside_Hdrlase_35"/>
</dbReference>